<evidence type="ECO:0000313" key="4">
    <source>
        <dbReference type="Proteomes" id="UP000183639"/>
    </source>
</evidence>
<accession>A0A1I3E6D5</accession>
<evidence type="ECO:0000256" key="2">
    <source>
        <dbReference type="PIRSR" id="PIRSR033579-3"/>
    </source>
</evidence>
<dbReference type="RefSeq" id="WP_075442934.1">
    <property type="nucleotide sequence ID" value="NZ_FOQK01000009.1"/>
</dbReference>
<dbReference type="Proteomes" id="UP000183639">
    <property type="component" value="Unassembled WGS sequence"/>
</dbReference>
<dbReference type="SUPFAM" id="SSF53800">
    <property type="entry name" value="Chelatase"/>
    <property type="match status" value="1"/>
</dbReference>
<dbReference type="EMBL" id="FOQK01000009">
    <property type="protein sequence ID" value="SFH94261.1"/>
    <property type="molecule type" value="Genomic_DNA"/>
</dbReference>
<dbReference type="GO" id="GO:0019251">
    <property type="term" value="P:anaerobic cobalamin biosynthetic process"/>
    <property type="evidence" value="ECO:0007669"/>
    <property type="project" value="InterPro"/>
</dbReference>
<proteinExistence type="predicted"/>
<keyword evidence="2" id="KW-0170">Cobalt</keyword>
<dbReference type="Gene3D" id="3.40.50.1400">
    <property type="match status" value="2"/>
</dbReference>
<sequence length="266" mass="28572">MTGQKQALVLASFGVSDAAARAASLDAAAALLQQEFPAWQVYQAYTSNFIRKRLVAAGVQAFSLPELLTQLADAGFARVLVQPSHLTPGEEFDHKVCAAADEAAALFPAGLAVGQPVFAEPADYGRVLDAVLPALGLMPGEELVLFGHGSPHRHNPVYERLQQVADDRQLPVHVGVLEPMDTPNLAMVRERLRQRGSRKLLLAPLLLSGGSHVTRDMAGSNPDSWQSQLVAAGFAVRTDMRGLGEHPAFRALYAQKVRQALAAAKW</sequence>
<gene>
    <name evidence="3" type="ORF">SAMN04487861_10917</name>
</gene>
<dbReference type="InterPro" id="IPR010388">
    <property type="entry name" value="Anaerobic_Co-chelatase"/>
</dbReference>
<feature type="binding site" evidence="2">
    <location>
        <position position="178"/>
    </location>
    <ligand>
        <name>Co(2+)</name>
        <dbReference type="ChEBI" id="CHEBI:48828"/>
    </ligand>
</feature>
<dbReference type="AlphaFoldDB" id="A0A1I3E6D5"/>
<dbReference type="OrthoDB" id="9770331at2"/>
<dbReference type="GO" id="GO:0016852">
    <property type="term" value="F:sirohydrochlorin cobaltochelatase activity"/>
    <property type="evidence" value="ECO:0007669"/>
    <property type="project" value="InterPro"/>
</dbReference>
<keyword evidence="2" id="KW-0479">Metal-binding</keyword>
<protein>
    <submittedName>
        <fullName evidence="3">Sirohydrochlorin cobaltochelatase</fullName>
    </submittedName>
</protein>
<organism evidence="3 4">
    <name type="scientific">Selenomonas ruminantium</name>
    <dbReference type="NCBI Taxonomy" id="971"/>
    <lineage>
        <taxon>Bacteria</taxon>
        <taxon>Bacillati</taxon>
        <taxon>Bacillota</taxon>
        <taxon>Negativicutes</taxon>
        <taxon>Selenomonadales</taxon>
        <taxon>Selenomonadaceae</taxon>
        <taxon>Selenomonas</taxon>
    </lineage>
</organism>
<dbReference type="GO" id="GO:0046872">
    <property type="term" value="F:metal ion binding"/>
    <property type="evidence" value="ECO:0007669"/>
    <property type="project" value="UniProtKB-KW"/>
</dbReference>
<evidence type="ECO:0000256" key="1">
    <source>
        <dbReference type="PIRSR" id="PIRSR033579-1"/>
    </source>
</evidence>
<dbReference type="PIRSF" id="PIRSF033579">
    <property type="entry name" value="Anaer_Co_chel"/>
    <property type="match status" value="1"/>
</dbReference>
<reference evidence="3 4" key="1">
    <citation type="submission" date="2016-10" db="EMBL/GenBank/DDBJ databases">
        <authorList>
            <person name="de Groot N.N."/>
        </authorList>
    </citation>
    <scope>NUCLEOTIDE SEQUENCE [LARGE SCALE GENOMIC DNA]</scope>
    <source>
        <strain evidence="3 4">Z108</strain>
    </source>
</reference>
<feature type="binding site" evidence="2">
    <location>
        <position position="212"/>
    </location>
    <ligand>
        <name>Co(2+)</name>
        <dbReference type="ChEBI" id="CHEBI:48828"/>
    </ligand>
</feature>
<feature type="active site" description="Proton acceptor" evidence="1">
    <location>
        <position position="148"/>
    </location>
</feature>
<name>A0A1I3E6D5_SELRU</name>
<evidence type="ECO:0000313" key="3">
    <source>
        <dbReference type="EMBL" id="SFH94261.1"/>
    </source>
</evidence>
<feature type="binding site" evidence="2">
    <location>
        <position position="148"/>
    </location>
    <ligand>
        <name>Co(2+)</name>
        <dbReference type="ChEBI" id="CHEBI:48828"/>
    </ligand>
</feature>
<dbReference type="Pfam" id="PF06180">
    <property type="entry name" value="CbiK"/>
    <property type="match status" value="1"/>
</dbReference>